<evidence type="ECO:0000313" key="4">
    <source>
        <dbReference type="EMBL" id="GAF02935.1"/>
    </source>
</evidence>
<name>W7XWZ7_9BACT</name>
<dbReference type="EMBL" id="BAMD01000015">
    <property type="protein sequence ID" value="GAF02935.1"/>
    <property type="molecule type" value="Genomic_DNA"/>
</dbReference>
<comment type="function">
    <text evidence="3">Catalyzes the formation of 4-diphosphocytidyl-2-C-methyl-D-erythritol from CTP and 2-C-methyl-D-erythritol 4-phosphate (MEP).</text>
</comment>
<dbReference type="GO" id="GO:0050518">
    <property type="term" value="F:2-C-methyl-D-erythritol 4-phosphate cytidylyltransferase activity"/>
    <property type="evidence" value="ECO:0007669"/>
    <property type="project" value="UniProtKB-UniRule"/>
</dbReference>
<keyword evidence="5" id="KW-1185">Reference proteome</keyword>
<dbReference type="Proteomes" id="UP000019402">
    <property type="component" value="Unassembled WGS sequence"/>
</dbReference>
<dbReference type="InterPro" id="IPR034683">
    <property type="entry name" value="IspD/TarI"/>
</dbReference>
<dbReference type="Pfam" id="PF01128">
    <property type="entry name" value="IspD"/>
    <property type="match status" value="1"/>
</dbReference>
<dbReference type="InterPro" id="IPR029044">
    <property type="entry name" value="Nucleotide-diphossugar_trans"/>
</dbReference>
<feature type="site" description="Positions MEP for the nucleophilic attack" evidence="3">
    <location>
        <position position="205"/>
    </location>
</feature>
<feature type="site" description="Transition state stabilizer" evidence="3">
    <location>
        <position position="15"/>
    </location>
</feature>
<dbReference type="HAMAP" id="MF_00108">
    <property type="entry name" value="IspD"/>
    <property type="match status" value="1"/>
</dbReference>
<dbReference type="STRING" id="869213.GCA_000517085_03320"/>
<keyword evidence="3" id="KW-0414">Isoprene biosynthesis</keyword>
<keyword evidence="2 3" id="KW-0548">Nucleotidyltransferase</keyword>
<dbReference type="OrthoDB" id="9806837at2"/>
<gene>
    <name evidence="3" type="primary">ispD</name>
    <name evidence="4" type="ORF">JCM21142_41585</name>
</gene>
<proteinExistence type="inferred from homology"/>
<dbReference type="EC" id="2.7.7.60" evidence="3"/>
<evidence type="ECO:0000256" key="2">
    <source>
        <dbReference type="ARBA" id="ARBA00022695"/>
    </source>
</evidence>
<dbReference type="GO" id="GO:0019288">
    <property type="term" value="P:isopentenyl diphosphate biosynthetic process, methylerythritol 4-phosphate pathway"/>
    <property type="evidence" value="ECO:0007669"/>
    <property type="project" value="UniProtKB-UniRule"/>
</dbReference>
<dbReference type="RefSeq" id="WP_027472755.1">
    <property type="nucleotide sequence ID" value="NZ_BAMD01000015.1"/>
</dbReference>
<dbReference type="CDD" id="cd02516">
    <property type="entry name" value="CDP-ME_synthetase"/>
    <property type="match status" value="1"/>
</dbReference>
<dbReference type="InterPro" id="IPR001228">
    <property type="entry name" value="IspD"/>
</dbReference>
<comment type="caution">
    <text evidence="4">The sequence shown here is derived from an EMBL/GenBank/DDBJ whole genome shotgun (WGS) entry which is preliminary data.</text>
</comment>
<evidence type="ECO:0000256" key="1">
    <source>
        <dbReference type="ARBA" id="ARBA00022679"/>
    </source>
</evidence>
<feature type="site" description="Transition state stabilizer" evidence="3">
    <location>
        <position position="22"/>
    </location>
</feature>
<comment type="pathway">
    <text evidence="3">Isoprenoid biosynthesis; isopentenyl diphosphate biosynthesis via DXP pathway; isopentenyl diphosphate from 1-deoxy-D-xylulose 5-phosphate: step 2/6.</text>
</comment>
<dbReference type="PANTHER" id="PTHR32125:SF4">
    <property type="entry name" value="2-C-METHYL-D-ERYTHRITOL 4-PHOSPHATE CYTIDYLYLTRANSFERASE, CHLOROPLASTIC"/>
    <property type="match status" value="1"/>
</dbReference>
<reference evidence="4 5" key="1">
    <citation type="journal article" date="2014" name="Genome Announc.">
        <title>Draft Genome Sequence of Cytophaga fermentans JCM 21142T, a Facultative Anaerobe Isolated from Marine Mud.</title>
        <authorList>
            <person name="Starns D."/>
            <person name="Oshima K."/>
            <person name="Suda W."/>
            <person name="Iino T."/>
            <person name="Yuki M."/>
            <person name="Inoue J."/>
            <person name="Kitamura K."/>
            <person name="Iida T."/>
            <person name="Darby A."/>
            <person name="Hattori M."/>
            <person name="Ohkuma M."/>
        </authorList>
    </citation>
    <scope>NUCLEOTIDE SEQUENCE [LARGE SCALE GENOMIC DNA]</scope>
    <source>
        <strain evidence="4 5">JCM 21142</strain>
    </source>
</reference>
<dbReference type="eggNOG" id="COG1211">
    <property type="taxonomic scope" value="Bacteria"/>
</dbReference>
<feature type="site" description="Positions MEP for the nucleophilic attack" evidence="3">
    <location>
        <position position="151"/>
    </location>
</feature>
<dbReference type="Gene3D" id="3.90.550.10">
    <property type="entry name" value="Spore Coat Polysaccharide Biosynthesis Protein SpsA, Chain A"/>
    <property type="match status" value="1"/>
</dbReference>
<dbReference type="UniPathway" id="UPA00056">
    <property type="reaction ID" value="UER00093"/>
</dbReference>
<protein>
    <recommendedName>
        <fullName evidence="3">2-C-methyl-D-erythritol 4-phosphate cytidylyltransferase</fullName>
        <ecNumber evidence="3">2.7.7.60</ecNumber>
    </recommendedName>
    <alternativeName>
        <fullName evidence="3">4-diphosphocytidyl-2C-methyl-D-erythritol synthase</fullName>
    </alternativeName>
    <alternativeName>
        <fullName evidence="3">MEP cytidylyltransferase</fullName>
        <shortName evidence="3">MCT</shortName>
    </alternativeName>
</protein>
<dbReference type="NCBIfam" id="NF001186">
    <property type="entry name" value="PRK00155.2-3"/>
    <property type="match status" value="1"/>
</dbReference>
<dbReference type="AlphaFoldDB" id="W7XWZ7"/>
<dbReference type="FunFam" id="3.90.550.10:FF:000003">
    <property type="entry name" value="2-C-methyl-D-erythritol 4-phosphate cytidylyltransferase"/>
    <property type="match status" value="1"/>
</dbReference>
<evidence type="ECO:0000313" key="5">
    <source>
        <dbReference type="Proteomes" id="UP000019402"/>
    </source>
</evidence>
<comment type="similarity">
    <text evidence="3">Belongs to the IspD/TarI cytidylyltransferase family. IspD subfamily.</text>
</comment>
<accession>W7XWZ7</accession>
<dbReference type="PANTHER" id="PTHR32125">
    <property type="entry name" value="2-C-METHYL-D-ERYTHRITOL 4-PHOSPHATE CYTIDYLYLTRANSFERASE, CHLOROPLASTIC"/>
    <property type="match status" value="1"/>
</dbReference>
<keyword evidence="1 3" id="KW-0808">Transferase</keyword>
<organism evidence="4 5">
    <name type="scientific">Saccharicrinis fermentans DSM 9555 = JCM 21142</name>
    <dbReference type="NCBI Taxonomy" id="869213"/>
    <lineage>
        <taxon>Bacteria</taxon>
        <taxon>Pseudomonadati</taxon>
        <taxon>Bacteroidota</taxon>
        <taxon>Bacteroidia</taxon>
        <taxon>Marinilabiliales</taxon>
        <taxon>Marinilabiliaceae</taxon>
        <taxon>Saccharicrinis</taxon>
    </lineage>
</organism>
<dbReference type="SUPFAM" id="SSF53448">
    <property type="entry name" value="Nucleotide-diphospho-sugar transferases"/>
    <property type="match status" value="1"/>
</dbReference>
<evidence type="ECO:0000256" key="3">
    <source>
        <dbReference type="HAMAP-Rule" id="MF_00108"/>
    </source>
</evidence>
<dbReference type="InterPro" id="IPR050088">
    <property type="entry name" value="IspD/TarI_cytidylyltransf_bact"/>
</dbReference>
<comment type="catalytic activity">
    <reaction evidence="3">
        <text>2-C-methyl-D-erythritol 4-phosphate + CTP + H(+) = 4-CDP-2-C-methyl-D-erythritol + diphosphate</text>
        <dbReference type="Rhea" id="RHEA:13429"/>
        <dbReference type="ChEBI" id="CHEBI:15378"/>
        <dbReference type="ChEBI" id="CHEBI:33019"/>
        <dbReference type="ChEBI" id="CHEBI:37563"/>
        <dbReference type="ChEBI" id="CHEBI:57823"/>
        <dbReference type="ChEBI" id="CHEBI:58262"/>
        <dbReference type="EC" id="2.7.7.60"/>
    </reaction>
</comment>
<sequence>MKKSVIIVAGGSGSRMGSEQPKQFLKWCGKPILMHTIERFVSYDRHMRIVLVLPANQVGVWERLCEQYDFTIPLEVALGGNTRFDSVKSGLEVLTEECLVGVHDGVRPLVSLETLENCYVTAAKCGCAIPVTDSFESIREMNESGSRSVNRAQYKMVQTPQVFVMSVLKEAYELPFQDSFTDDASVYESAGNEVILTAGNRENIKMTTPVDLLVGEALKKNGL</sequence>